<evidence type="ECO:0000256" key="4">
    <source>
        <dbReference type="ARBA" id="ARBA00022723"/>
    </source>
</evidence>
<dbReference type="SUPFAM" id="SSF52317">
    <property type="entry name" value="Class I glutamine amidotransferase-like"/>
    <property type="match status" value="1"/>
</dbReference>
<keyword evidence="4" id="KW-0479">Metal-binding</keyword>
<evidence type="ECO:0000256" key="1">
    <source>
        <dbReference type="ARBA" id="ARBA00001412"/>
    </source>
</evidence>
<dbReference type="Proteomes" id="UP001193389">
    <property type="component" value="Chromosome"/>
</dbReference>
<keyword evidence="5 8" id="KW-0378">Hydrolase</keyword>
<gene>
    <name evidence="14" type="ORF">AQPE_1707</name>
</gene>
<evidence type="ECO:0000259" key="12">
    <source>
        <dbReference type="Pfam" id="PF02449"/>
    </source>
</evidence>
<dbReference type="Pfam" id="PF08532">
    <property type="entry name" value="Glyco_hydro_42M"/>
    <property type="match status" value="1"/>
</dbReference>
<dbReference type="GO" id="GO:0005975">
    <property type="term" value="P:carbohydrate metabolic process"/>
    <property type="evidence" value="ECO:0007669"/>
    <property type="project" value="InterPro"/>
</dbReference>
<dbReference type="Gene3D" id="3.20.20.80">
    <property type="entry name" value="Glycosidases"/>
    <property type="match status" value="1"/>
</dbReference>
<reference evidence="14" key="1">
    <citation type="journal article" date="2020" name="Int. J. Syst. Evol. Microbiol.">
        <title>Aquipluma nitroreducens gen. nov. sp. nov., a novel facultatively anaerobic bacterium isolated from a freshwater lake.</title>
        <authorList>
            <person name="Watanabe M."/>
            <person name="Kojima H."/>
            <person name="Fukui M."/>
        </authorList>
    </citation>
    <scope>NUCLEOTIDE SEQUENCE</scope>
    <source>
        <strain evidence="14">MeG22</strain>
    </source>
</reference>
<feature type="domain" description="Glycoside hydrolase family 42 N-terminal" evidence="12">
    <location>
        <begin position="33"/>
        <end position="397"/>
    </location>
</feature>
<keyword evidence="6" id="KW-0862">Zinc</keyword>
<evidence type="ECO:0000256" key="3">
    <source>
        <dbReference type="ARBA" id="ARBA00012756"/>
    </source>
</evidence>
<organism evidence="14 15">
    <name type="scientific">Aquipluma nitroreducens</name>
    <dbReference type="NCBI Taxonomy" id="2010828"/>
    <lineage>
        <taxon>Bacteria</taxon>
        <taxon>Pseudomonadati</taxon>
        <taxon>Bacteroidota</taxon>
        <taxon>Bacteroidia</taxon>
        <taxon>Marinilabiliales</taxon>
        <taxon>Prolixibacteraceae</taxon>
        <taxon>Aquipluma</taxon>
    </lineage>
</organism>
<feature type="active site" description="Nucleophile" evidence="9">
    <location>
        <position position="319"/>
    </location>
</feature>
<name>A0A5K7S7K6_9BACT</name>
<dbReference type="RefSeq" id="WP_318350536.1">
    <property type="nucleotide sequence ID" value="NZ_AP018694.1"/>
</dbReference>
<dbReference type="Gene3D" id="3.40.50.880">
    <property type="match status" value="1"/>
</dbReference>
<dbReference type="GO" id="GO:0004565">
    <property type="term" value="F:beta-galactosidase activity"/>
    <property type="evidence" value="ECO:0007669"/>
    <property type="project" value="UniProtKB-EC"/>
</dbReference>
<comment type="catalytic activity">
    <reaction evidence="1 8">
        <text>Hydrolysis of terminal non-reducing beta-D-galactose residues in beta-D-galactosides.</text>
        <dbReference type="EC" id="3.2.1.23"/>
    </reaction>
</comment>
<comment type="similarity">
    <text evidence="2 8">Belongs to the glycosyl hydrolase 42 family.</text>
</comment>
<evidence type="ECO:0000256" key="9">
    <source>
        <dbReference type="PIRSR" id="PIRSR001084-1"/>
    </source>
</evidence>
<dbReference type="InterPro" id="IPR003476">
    <property type="entry name" value="Glyco_hydro_42"/>
</dbReference>
<dbReference type="GO" id="GO:0009341">
    <property type="term" value="C:beta-galactosidase complex"/>
    <property type="evidence" value="ECO:0007669"/>
    <property type="project" value="InterPro"/>
</dbReference>
<dbReference type="InterPro" id="IPR013529">
    <property type="entry name" value="Glyco_hydro_42_N"/>
</dbReference>
<dbReference type="InterPro" id="IPR017853">
    <property type="entry name" value="GH"/>
</dbReference>
<dbReference type="KEGG" id="anf:AQPE_1707"/>
<evidence type="ECO:0000256" key="11">
    <source>
        <dbReference type="SAM" id="SignalP"/>
    </source>
</evidence>
<feature type="binding site" evidence="10">
    <location>
        <position position="167"/>
    </location>
    <ligand>
        <name>substrate</name>
    </ligand>
</feature>
<evidence type="ECO:0000259" key="13">
    <source>
        <dbReference type="Pfam" id="PF08532"/>
    </source>
</evidence>
<keyword evidence="11" id="KW-0732">Signal</keyword>
<evidence type="ECO:0000256" key="2">
    <source>
        <dbReference type="ARBA" id="ARBA00005940"/>
    </source>
</evidence>
<dbReference type="PANTHER" id="PTHR36447:SF2">
    <property type="entry name" value="BETA-GALACTOSIDASE YESZ"/>
    <property type="match status" value="1"/>
</dbReference>
<dbReference type="InterPro" id="IPR029062">
    <property type="entry name" value="Class_I_gatase-like"/>
</dbReference>
<dbReference type="EMBL" id="AP018694">
    <property type="protein sequence ID" value="BBE17551.1"/>
    <property type="molecule type" value="Genomic_DNA"/>
</dbReference>
<evidence type="ECO:0000313" key="14">
    <source>
        <dbReference type="EMBL" id="BBE17551.1"/>
    </source>
</evidence>
<accession>A0A5K7S7K6</accession>
<dbReference type="SUPFAM" id="SSF51445">
    <property type="entry name" value="(Trans)glycosidases"/>
    <property type="match status" value="1"/>
</dbReference>
<feature type="active site" description="Proton donor" evidence="9">
    <location>
        <position position="168"/>
    </location>
</feature>
<feature type="domain" description="Beta-galactosidase trimerisation" evidence="13">
    <location>
        <begin position="410"/>
        <end position="625"/>
    </location>
</feature>
<dbReference type="AlphaFoldDB" id="A0A5K7S7K6"/>
<keyword evidence="15" id="KW-1185">Reference proteome</keyword>
<dbReference type="InterPro" id="IPR013738">
    <property type="entry name" value="Beta_galactosidase_Trimer"/>
</dbReference>
<evidence type="ECO:0000313" key="15">
    <source>
        <dbReference type="Proteomes" id="UP001193389"/>
    </source>
</evidence>
<feature type="binding site" evidence="10">
    <location>
        <position position="327"/>
    </location>
    <ligand>
        <name>substrate</name>
    </ligand>
</feature>
<feature type="binding site" evidence="10">
    <location>
        <position position="129"/>
    </location>
    <ligand>
        <name>substrate</name>
    </ligand>
</feature>
<protein>
    <recommendedName>
        <fullName evidence="3 8">Beta-galactosidase</fullName>
        <shortName evidence="8">Beta-gal</shortName>
        <ecNumber evidence="3 8">3.2.1.23</ecNumber>
    </recommendedName>
</protein>
<sequence>MKNLFLFFLLLTFASTLKAQPVKMDNVLYGAAYYQEYMPTDRLAEDLKLMKESGMSVVRLGESTWSLFEPREGEFDFAWMDRIIDGLHANGIKVILGTPTYSMPAWLWHKHPEVLVDYERGARAYYGIRQNMDITNPTFLFYSERIIRKMMEHYAKHPAIIGYQVDNETTSYGVNNYDFHISFIDYLKKKFGTTENLNKIWGLNYWGMTMNGWDEFPEKDGVTNTAYKLEWERFKRKTVADYLTWQAGIVSEYKRPDQFITHCFMPSVQDIDQIESSKKMDILAVNVYHGSQDNLTGDEIAFAGDFFRSVKMKNYLITETNAQTIGWDSKSQMPPYEGQLRMNVYSHMGSGANMVEYWHWHSIHYGQETYWKGVLSHDLQPNRAYAEYSKTAHELQKFGKKLVNLKITNKVAILFSHDSNAALNVMPFRNSKQDMWGGSGNIYRNELVGQFHKVLFRNNIGVDFIFPENAKFENYDLVIIPALYIASDDLLNKISKYVENGGHVIMQFKSGFCDENSMVRPMLAPGPLRKACGFYYQEFTNFKELSLKDNPFNVDQASNKVYDWGEYLVAETAKPLAYYDHQYFGKYPAVTINNFGKGTLLYEGTGVSDGIQEKLILQEMERAGIKTVDQNLHWPLITKSGVNDAGKKVHYYYNYTSQKSSLVYPHKAGNELTSGKAVVAGATLEIEPWDVLIVEEN</sequence>
<evidence type="ECO:0000256" key="8">
    <source>
        <dbReference type="PIRNR" id="PIRNR001084"/>
    </source>
</evidence>
<dbReference type="CDD" id="cd03143">
    <property type="entry name" value="A4_beta-galactosidase_middle_domain"/>
    <property type="match status" value="1"/>
</dbReference>
<feature type="signal peptide" evidence="11">
    <location>
        <begin position="1"/>
        <end position="19"/>
    </location>
</feature>
<evidence type="ECO:0000256" key="6">
    <source>
        <dbReference type="ARBA" id="ARBA00022833"/>
    </source>
</evidence>
<proteinExistence type="inferred from homology"/>
<dbReference type="PIRSF" id="PIRSF001084">
    <property type="entry name" value="B-galactosidase"/>
    <property type="match status" value="1"/>
</dbReference>
<keyword evidence="7 8" id="KW-0326">Glycosidase</keyword>
<dbReference type="EC" id="3.2.1.23" evidence="3 8"/>
<feature type="chain" id="PRO_5024455529" description="Beta-galactosidase" evidence="11">
    <location>
        <begin position="20"/>
        <end position="697"/>
    </location>
</feature>
<evidence type="ECO:0000256" key="5">
    <source>
        <dbReference type="ARBA" id="ARBA00022801"/>
    </source>
</evidence>
<evidence type="ECO:0000256" key="7">
    <source>
        <dbReference type="ARBA" id="ARBA00023295"/>
    </source>
</evidence>
<dbReference type="Pfam" id="PF02449">
    <property type="entry name" value="Glyco_hydro_42"/>
    <property type="match status" value="1"/>
</dbReference>
<dbReference type="PANTHER" id="PTHR36447">
    <property type="entry name" value="BETA-GALACTOSIDASE GANA"/>
    <property type="match status" value="1"/>
</dbReference>
<dbReference type="GO" id="GO:0046872">
    <property type="term" value="F:metal ion binding"/>
    <property type="evidence" value="ECO:0007669"/>
    <property type="project" value="UniProtKB-KW"/>
</dbReference>
<evidence type="ECO:0000256" key="10">
    <source>
        <dbReference type="PIRSR" id="PIRSR001084-2"/>
    </source>
</evidence>